<dbReference type="EMBL" id="KN822012">
    <property type="protein sequence ID" value="KIM67444.1"/>
    <property type="molecule type" value="Genomic_DNA"/>
</dbReference>
<proteinExistence type="predicted"/>
<gene>
    <name evidence="1" type="ORF">SCLCIDRAFT_80969</name>
</gene>
<sequence>VLFKANRFYAHSLLRTNYTTYDLHRETDTVNPCTDHCDIMLLAQNDGESTISHPFCYAHGLGIYHANVVFIGPESRDYQSRHLKFLWVQWFKLLNTPAGWEQCFLNKGRFIPMHQTDTFGFVDPMDVLWCCHLILAFTDGQQHLDSISMSFNTHDADDWKYYYINRYFRFADRDIVMCYHWSLGIGHTY</sequence>
<accession>A0A0C3EGL4</accession>
<reference evidence="2" key="2">
    <citation type="submission" date="2015-01" db="EMBL/GenBank/DDBJ databases">
        <title>Evolutionary Origins and Diversification of the Mycorrhizal Mutualists.</title>
        <authorList>
            <consortium name="DOE Joint Genome Institute"/>
            <consortium name="Mycorrhizal Genomics Consortium"/>
            <person name="Kohler A."/>
            <person name="Kuo A."/>
            <person name="Nagy L.G."/>
            <person name="Floudas D."/>
            <person name="Copeland A."/>
            <person name="Barry K.W."/>
            <person name="Cichocki N."/>
            <person name="Veneault-Fourrey C."/>
            <person name="LaButti K."/>
            <person name="Lindquist E.A."/>
            <person name="Lipzen A."/>
            <person name="Lundell T."/>
            <person name="Morin E."/>
            <person name="Murat C."/>
            <person name="Riley R."/>
            <person name="Ohm R."/>
            <person name="Sun H."/>
            <person name="Tunlid A."/>
            <person name="Henrissat B."/>
            <person name="Grigoriev I.V."/>
            <person name="Hibbett D.S."/>
            <person name="Martin F."/>
        </authorList>
    </citation>
    <scope>NUCLEOTIDE SEQUENCE [LARGE SCALE GENOMIC DNA]</scope>
    <source>
        <strain evidence="2">Foug A</strain>
    </source>
</reference>
<dbReference type="InParanoid" id="A0A0C3EGL4"/>
<dbReference type="HOGENOM" id="CLU_002498_5_0_1"/>
<name>A0A0C3EGL4_9AGAM</name>
<protein>
    <submittedName>
        <fullName evidence="1">Uncharacterized protein</fullName>
    </submittedName>
</protein>
<organism evidence="1 2">
    <name type="scientific">Scleroderma citrinum Foug A</name>
    <dbReference type="NCBI Taxonomy" id="1036808"/>
    <lineage>
        <taxon>Eukaryota</taxon>
        <taxon>Fungi</taxon>
        <taxon>Dikarya</taxon>
        <taxon>Basidiomycota</taxon>
        <taxon>Agaricomycotina</taxon>
        <taxon>Agaricomycetes</taxon>
        <taxon>Agaricomycetidae</taxon>
        <taxon>Boletales</taxon>
        <taxon>Sclerodermatineae</taxon>
        <taxon>Sclerodermataceae</taxon>
        <taxon>Scleroderma</taxon>
    </lineage>
</organism>
<keyword evidence="2" id="KW-1185">Reference proteome</keyword>
<feature type="non-terminal residue" evidence="1">
    <location>
        <position position="189"/>
    </location>
</feature>
<dbReference type="OrthoDB" id="3183767at2759"/>
<evidence type="ECO:0000313" key="2">
    <source>
        <dbReference type="Proteomes" id="UP000053989"/>
    </source>
</evidence>
<evidence type="ECO:0000313" key="1">
    <source>
        <dbReference type="EMBL" id="KIM67444.1"/>
    </source>
</evidence>
<dbReference type="STRING" id="1036808.A0A0C3EGL4"/>
<reference evidence="1 2" key="1">
    <citation type="submission" date="2014-04" db="EMBL/GenBank/DDBJ databases">
        <authorList>
            <consortium name="DOE Joint Genome Institute"/>
            <person name="Kuo A."/>
            <person name="Kohler A."/>
            <person name="Nagy L.G."/>
            <person name="Floudas D."/>
            <person name="Copeland A."/>
            <person name="Barry K.W."/>
            <person name="Cichocki N."/>
            <person name="Veneault-Fourrey C."/>
            <person name="LaButti K."/>
            <person name="Lindquist E.A."/>
            <person name="Lipzen A."/>
            <person name="Lundell T."/>
            <person name="Morin E."/>
            <person name="Murat C."/>
            <person name="Sun H."/>
            <person name="Tunlid A."/>
            <person name="Henrissat B."/>
            <person name="Grigoriev I.V."/>
            <person name="Hibbett D.S."/>
            <person name="Martin F."/>
            <person name="Nordberg H.P."/>
            <person name="Cantor M.N."/>
            <person name="Hua S.X."/>
        </authorList>
    </citation>
    <scope>NUCLEOTIDE SEQUENCE [LARGE SCALE GENOMIC DNA]</scope>
    <source>
        <strain evidence="1 2">Foug A</strain>
    </source>
</reference>
<dbReference type="AlphaFoldDB" id="A0A0C3EGL4"/>
<dbReference type="Proteomes" id="UP000053989">
    <property type="component" value="Unassembled WGS sequence"/>
</dbReference>
<feature type="non-terminal residue" evidence="1">
    <location>
        <position position="1"/>
    </location>
</feature>